<accession>A0ABT5EZE5</accession>
<evidence type="ECO:0000313" key="1">
    <source>
        <dbReference type="EMBL" id="MDC0747203.1"/>
    </source>
</evidence>
<comment type="caution">
    <text evidence="1">The sequence shown here is derived from an EMBL/GenBank/DDBJ whole genome shotgun (WGS) entry which is preliminary data.</text>
</comment>
<protein>
    <submittedName>
        <fullName evidence="1">Uncharacterized protein</fullName>
    </submittedName>
</protein>
<dbReference type="EMBL" id="JAQNDO010000001">
    <property type="protein sequence ID" value="MDC0747203.1"/>
    <property type="molecule type" value="Genomic_DNA"/>
</dbReference>
<keyword evidence="2" id="KW-1185">Reference proteome</keyword>
<proteinExistence type="predicted"/>
<reference evidence="1 2" key="1">
    <citation type="submission" date="2022-11" db="EMBL/GenBank/DDBJ databases">
        <title>Minimal conservation of predation-associated metabolite biosynthetic gene clusters underscores biosynthetic potential of Myxococcota including descriptions for ten novel species: Archangium lansinium sp. nov., Myxococcus landrumus sp. nov., Nannocystis bai.</title>
        <authorList>
            <person name="Ahearne A."/>
            <person name="Stevens C."/>
            <person name="Dowd S."/>
        </authorList>
    </citation>
    <scope>NUCLEOTIDE SEQUENCE [LARGE SCALE GENOMIC DNA]</scope>
    <source>
        <strain evidence="1 2">RJM3</strain>
    </source>
</reference>
<evidence type="ECO:0000313" key="2">
    <source>
        <dbReference type="Proteomes" id="UP001221411"/>
    </source>
</evidence>
<dbReference type="RefSeq" id="WP_271925574.1">
    <property type="nucleotide sequence ID" value="NZ_JAQNDO010000001.1"/>
</dbReference>
<name>A0ABT5EZE5_9BACT</name>
<gene>
    <name evidence="1" type="ORF">POL67_38095</name>
</gene>
<sequence length="202" mass="21884">MSRTTSITISPSISDYFMNAVGDALHARKIEASAAASHYLVGVLCDYAHPSEDNESAFSRPLAFQLHDALEASGVTRFRRLRALGDGVLYGVGFFGGHVDLRGIDRGYVIRVGATAYDNASAMMRTPGQRATHDVLSELADRFEQFVEVLNEVADGAIAQAAQGQRGLLKLYERWLRTGSSRIAEELGARGLVATRGKEGVH</sequence>
<dbReference type="Proteomes" id="UP001221411">
    <property type="component" value="Unassembled WGS sequence"/>
</dbReference>
<organism evidence="1 2">
    <name type="scientific">Polyangium mundeleinium</name>
    <dbReference type="NCBI Taxonomy" id="2995306"/>
    <lineage>
        <taxon>Bacteria</taxon>
        <taxon>Pseudomonadati</taxon>
        <taxon>Myxococcota</taxon>
        <taxon>Polyangia</taxon>
        <taxon>Polyangiales</taxon>
        <taxon>Polyangiaceae</taxon>
        <taxon>Polyangium</taxon>
    </lineage>
</organism>